<dbReference type="GO" id="GO:0009349">
    <property type="term" value="C:riboflavin synthase complex"/>
    <property type="evidence" value="ECO:0007669"/>
    <property type="project" value="UniProtKB-UniRule"/>
</dbReference>
<feature type="binding site" evidence="7">
    <location>
        <position position="102"/>
    </location>
    <ligand>
        <name>5-amino-6-(D-ribitylamino)uracil</name>
        <dbReference type="ChEBI" id="CHEBI:15934"/>
    </ligand>
</feature>
<dbReference type="UniPathway" id="UPA00275">
    <property type="reaction ID" value="UER00404"/>
</dbReference>
<dbReference type="Gene3D" id="3.40.50.960">
    <property type="entry name" value="Lumazine/riboflavin synthase"/>
    <property type="match status" value="1"/>
</dbReference>
<feature type="binding site" evidence="7">
    <location>
        <begin position="74"/>
        <end position="75"/>
    </location>
    <ligand>
        <name>(2S)-2-hydroxy-3-oxobutyl phosphate</name>
        <dbReference type="ChEBI" id="CHEBI:58830"/>
    </ligand>
</feature>
<dbReference type="OrthoDB" id="7610at2157"/>
<dbReference type="AlphaFoldDB" id="A0A842YNS6"/>
<dbReference type="SUPFAM" id="SSF52121">
    <property type="entry name" value="Lumazine synthase"/>
    <property type="match status" value="1"/>
</dbReference>
<dbReference type="HAMAP" id="MF_00178">
    <property type="entry name" value="Lumazine_synth"/>
    <property type="match status" value="1"/>
</dbReference>
<evidence type="ECO:0000256" key="6">
    <source>
        <dbReference type="ARBA" id="ARBA00048785"/>
    </source>
</evidence>
<keyword evidence="4 7" id="KW-0686">Riboflavin biosynthesis</keyword>
<dbReference type="InterPro" id="IPR002180">
    <property type="entry name" value="LS/RS"/>
</dbReference>
<feature type="active site" description="Proton donor" evidence="7">
    <location>
        <position position="77"/>
    </location>
</feature>
<organism evidence="8 9">
    <name type="scientific">Methanothermobacter thermautotrophicus</name>
    <name type="common">Methanobacterium thermoformicicum</name>
    <dbReference type="NCBI Taxonomy" id="145262"/>
    <lineage>
        <taxon>Archaea</taxon>
        <taxon>Methanobacteriati</taxon>
        <taxon>Methanobacteriota</taxon>
        <taxon>Methanomada group</taxon>
        <taxon>Methanobacteria</taxon>
        <taxon>Methanobacteriales</taxon>
        <taxon>Methanobacteriaceae</taxon>
        <taxon>Methanothermobacter</taxon>
    </lineage>
</organism>
<feature type="binding site" evidence="7">
    <location>
        <begin position="45"/>
        <end position="47"/>
    </location>
    <ligand>
        <name>5-amino-6-(D-ribitylamino)uracil</name>
        <dbReference type="ChEBI" id="CHEBI:15934"/>
    </ligand>
</feature>
<dbReference type="GO" id="GO:0009231">
    <property type="term" value="P:riboflavin biosynthetic process"/>
    <property type="evidence" value="ECO:0007669"/>
    <property type="project" value="UniProtKB-UniRule"/>
</dbReference>
<dbReference type="PANTHER" id="PTHR21058">
    <property type="entry name" value="6,7-DIMETHYL-8-RIBITYLLUMAZINE SYNTHASE DMRL SYNTHASE LUMAZINE SYNTHASE"/>
    <property type="match status" value="1"/>
</dbReference>
<comment type="similarity">
    <text evidence="2 7">Belongs to the DMRL synthase family.</text>
</comment>
<dbReference type="EC" id="2.5.1.78" evidence="3 7"/>
<comment type="pathway">
    <text evidence="1 7">Cofactor biosynthesis; riboflavin biosynthesis; riboflavin from 2-hydroxy-3-oxobutyl phosphate and 5-amino-6-(D-ribitylamino)uracil: step 1/2.</text>
</comment>
<accession>A0A842YNS6</accession>
<dbReference type="PANTHER" id="PTHR21058:SF0">
    <property type="entry name" value="6,7-DIMETHYL-8-RIBITYLLUMAZINE SYNTHASE"/>
    <property type="match status" value="1"/>
</dbReference>
<keyword evidence="5 7" id="KW-0808">Transferase</keyword>
<comment type="caution">
    <text evidence="8">The sequence shown here is derived from an EMBL/GenBank/DDBJ whole genome shotgun (WGS) entry which is preliminary data.</text>
</comment>
<comment type="function">
    <text evidence="7">Catalyzes the formation of 6,7-dimethyl-8-ribityllumazine by condensation of 5-amino-6-(D-ribitylamino)uracil with 3,4-dihydroxy-2-butanone 4-phosphate. This is the penultimate step in the biosynthesis of riboflavin.</text>
</comment>
<gene>
    <name evidence="7" type="primary">ribH</name>
    <name evidence="8" type="ORF">DNK57_04265</name>
</gene>
<dbReference type="InterPro" id="IPR034964">
    <property type="entry name" value="LS"/>
</dbReference>
<proteinExistence type="inferred from homology"/>
<reference evidence="8" key="1">
    <citation type="submission" date="2018-06" db="EMBL/GenBank/DDBJ databases">
        <title>Draft genome sequence of Methanothermobacter thermautotrophicus Strain WHS, a thermophilic, hydrogenotrophic methanogen isolated from Washburn Hot Springs in Yellowstone National Park, USA.</title>
        <authorList>
            <person name="Mckay L.J."/>
            <person name="Klingelsmith K."/>
            <person name="Inskeep W.P."/>
            <person name="Fields M.W."/>
        </authorList>
    </citation>
    <scope>NUCLEOTIDE SEQUENCE</scope>
    <source>
        <strain evidence="8">WHS</strain>
    </source>
</reference>
<evidence type="ECO:0000256" key="4">
    <source>
        <dbReference type="ARBA" id="ARBA00022619"/>
    </source>
</evidence>
<comment type="catalytic activity">
    <reaction evidence="6 7">
        <text>(2S)-2-hydroxy-3-oxobutyl phosphate + 5-amino-6-(D-ribitylamino)uracil = 6,7-dimethyl-8-(1-D-ribityl)lumazine + phosphate + 2 H2O + H(+)</text>
        <dbReference type="Rhea" id="RHEA:26152"/>
        <dbReference type="ChEBI" id="CHEBI:15377"/>
        <dbReference type="ChEBI" id="CHEBI:15378"/>
        <dbReference type="ChEBI" id="CHEBI:15934"/>
        <dbReference type="ChEBI" id="CHEBI:43474"/>
        <dbReference type="ChEBI" id="CHEBI:58201"/>
        <dbReference type="ChEBI" id="CHEBI:58830"/>
        <dbReference type="EC" id="2.5.1.78"/>
    </reaction>
</comment>
<dbReference type="Proteomes" id="UP000646659">
    <property type="component" value="Unassembled WGS sequence"/>
</dbReference>
<name>A0A842YNS6_METTF</name>
<feature type="binding site" evidence="7">
    <location>
        <begin position="69"/>
        <end position="71"/>
    </location>
    <ligand>
        <name>5-amino-6-(D-ribitylamino)uracil</name>
        <dbReference type="ChEBI" id="CHEBI:15934"/>
    </ligand>
</feature>
<evidence type="ECO:0000256" key="1">
    <source>
        <dbReference type="ARBA" id="ARBA00004917"/>
    </source>
</evidence>
<dbReference type="GO" id="GO:0000906">
    <property type="term" value="F:6,7-dimethyl-8-ribityllumazine synthase activity"/>
    <property type="evidence" value="ECO:0007669"/>
    <property type="project" value="UniProtKB-UniRule"/>
</dbReference>
<feature type="binding site" evidence="7">
    <location>
        <position position="111"/>
    </location>
    <ligand>
        <name>(2S)-2-hydroxy-3-oxobutyl phosphate</name>
        <dbReference type="ChEBI" id="CHEBI:58830"/>
    </ligand>
</feature>
<protein>
    <recommendedName>
        <fullName evidence="3 7">6,7-dimethyl-8-ribityllumazine synthase</fullName>
        <shortName evidence="7">DMRL synthase</shortName>
        <shortName evidence="7">LS</shortName>
        <shortName evidence="7">Lumazine synthase</shortName>
        <ecNumber evidence="3 7">2.5.1.78</ecNumber>
    </recommendedName>
</protein>
<dbReference type="NCBIfam" id="TIGR00114">
    <property type="entry name" value="lumazine-synth"/>
    <property type="match status" value="1"/>
</dbReference>
<evidence type="ECO:0000313" key="8">
    <source>
        <dbReference type="EMBL" id="MBE2900031.1"/>
    </source>
</evidence>
<dbReference type="CDD" id="cd09211">
    <property type="entry name" value="Lumazine_synthase_archaeal"/>
    <property type="match status" value="1"/>
</dbReference>
<evidence type="ECO:0000313" key="9">
    <source>
        <dbReference type="Proteomes" id="UP000646659"/>
    </source>
</evidence>
<evidence type="ECO:0000256" key="5">
    <source>
        <dbReference type="ARBA" id="ARBA00022679"/>
    </source>
</evidence>
<dbReference type="Pfam" id="PF00885">
    <property type="entry name" value="DMRL_synthase"/>
    <property type="match status" value="1"/>
</dbReference>
<dbReference type="EMBL" id="QKOF01000005">
    <property type="protein sequence ID" value="MBE2900031.1"/>
    <property type="molecule type" value="Genomic_DNA"/>
</dbReference>
<dbReference type="RefSeq" id="WP_192961798.1">
    <property type="nucleotide sequence ID" value="NZ_QKOF01000005.1"/>
</dbReference>
<evidence type="ECO:0000256" key="3">
    <source>
        <dbReference type="ARBA" id="ARBA00012664"/>
    </source>
</evidence>
<evidence type="ECO:0000256" key="7">
    <source>
        <dbReference type="HAMAP-Rule" id="MF_00178"/>
    </source>
</evidence>
<feature type="binding site" evidence="7">
    <location>
        <position position="13"/>
    </location>
    <ligand>
        <name>5-amino-6-(D-ribitylamino)uracil</name>
        <dbReference type="ChEBI" id="CHEBI:15934"/>
    </ligand>
</feature>
<dbReference type="InterPro" id="IPR036467">
    <property type="entry name" value="LS/RS_sf"/>
</dbReference>
<evidence type="ECO:0000256" key="2">
    <source>
        <dbReference type="ARBA" id="ARBA00007424"/>
    </source>
</evidence>
<sequence>MKKVRIGAVVAEFNYDITHMMLELAKEHARFLDAEITRVIAVPGVFDMPLAVKKLLLEDDIDAVITLGAVIEGATDHDQIVVQHASRKIADLALDYDKPVALGISGPGMTRLEAHQRVDYAKRAVEAAVKMHRRLKEDI</sequence>
<dbReference type="FunFam" id="3.40.50.960:FF:000003">
    <property type="entry name" value="6,7-dimethyl-8-ribityllumazine synthase"/>
    <property type="match status" value="1"/>
</dbReference>